<dbReference type="AlphaFoldDB" id="A0A1G6QAH9"/>
<gene>
    <name evidence="3" type="ORF">SAMN05216174_105177</name>
</gene>
<evidence type="ECO:0000256" key="2">
    <source>
        <dbReference type="SAM" id="Phobius"/>
    </source>
</evidence>
<proteinExistence type="predicted"/>
<feature type="region of interest" description="Disordered" evidence="1">
    <location>
        <begin position="62"/>
        <end position="122"/>
    </location>
</feature>
<accession>A0A1G6QAH9</accession>
<organism evidence="3 4">
    <name type="scientific">Actinokineospora iranica</name>
    <dbReference type="NCBI Taxonomy" id="1271860"/>
    <lineage>
        <taxon>Bacteria</taxon>
        <taxon>Bacillati</taxon>
        <taxon>Actinomycetota</taxon>
        <taxon>Actinomycetes</taxon>
        <taxon>Pseudonocardiales</taxon>
        <taxon>Pseudonocardiaceae</taxon>
        <taxon>Actinokineospora</taxon>
    </lineage>
</organism>
<keyword evidence="2" id="KW-0472">Membrane</keyword>
<feature type="transmembrane region" description="Helical" evidence="2">
    <location>
        <begin position="40"/>
        <end position="64"/>
    </location>
</feature>
<dbReference type="OrthoDB" id="9993365at2"/>
<feature type="compositionally biased region" description="Low complexity" evidence="1">
    <location>
        <begin position="91"/>
        <end position="114"/>
    </location>
</feature>
<evidence type="ECO:0000313" key="4">
    <source>
        <dbReference type="Proteomes" id="UP000199501"/>
    </source>
</evidence>
<reference evidence="4" key="1">
    <citation type="submission" date="2016-10" db="EMBL/GenBank/DDBJ databases">
        <authorList>
            <person name="Varghese N."/>
            <person name="Submissions S."/>
        </authorList>
    </citation>
    <scope>NUCLEOTIDE SEQUENCE [LARGE SCALE GENOMIC DNA]</scope>
    <source>
        <strain evidence="4">IBRC-M 10403</strain>
    </source>
</reference>
<sequence>MTDDVRDLLALAVRDEPPLALDRDVVIADGRRALRRRRTVAVGGVAAVVAVAVIGTTALTGGAYNRSDTIQPAAPVSTTDRPRAPAPPTDAPLTTTTRAPLSSNPLSSNPLSSNPLPPQTTTTKHLDDLARIEDLMRAGNLAWPTGVSGKRDGGGYTSTTSGVLAARLRTDTGDRWFTIDAYKTGSRQSTIRCLSAQDGKPLPNCAETRGPDGSGRRVSIAYPTQPLSPVVVMVTVERVDGTTVEVLDTAGVGPEWRSPQALSIDFLFAVAMLKGLATG</sequence>
<name>A0A1G6QAH9_9PSEU</name>
<dbReference type="RefSeq" id="WP_139190645.1">
    <property type="nucleotide sequence ID" value="NZ_FMZZ01000005.1"/>
</dbReference>
<keyword evidence="2" id="KW-0812">Transmembrane</keyword>
<dbReference type="EMBL" id="FMZZ01000005">
    <property type="protein sequence ID" value="SDC89303.1"/>
    <property type="molecule type" value="Genomic_DNA"/>
</dbReference>
<keyword evidence="4" id="KW-1185">Reference proteome</keyword>
<protein>
    <submittedName>
        <fullName evidence="3">Uncharacterized protein</fullName>
    </submittedName>
</protein>
<dbReference type="Proteomes" id="UP000199501">
    <property type="component" value="Unassembled WGS sequence"/>
</dbReference>
<evidence type="ECO:0000313" key="3">
    <source>
        <dbReference type="EMBL" id="SDC89303.1"/>
    </source>
</evidence>
<evidence type="ECO:0000256" key="1">
    <source>
        <dbReference type="SAM" id="MobiDB-lite"/>
    </source>
</evidence>
<dbReference type="STRING" id="1271860.SAMN05216174_105177"/>
<keyword evidence="2" id="KW-1133">Transmembrane helix</keyword>